<organism evidence="3 4">
    <name type="scientific">Aspergillus chevalieri</name>
    <name type="common">Eurotium chevalieri</name>
    <dbReference type="NCBI Taxonomy" id="182096"/>
    <lineage>
        <taxon>Eukaryota</taxon>
        <taxon>Fungi</taxon>
        <taxon>Dikarya</taxon>
        <taxon>Ascomycota</taxon>
        <taxon>Pezizomycotina</taxon>
        <taxon>Eurotiomycetes</taxon>
        <taxon>Eurotiomycetidae</taxon>
        <taxon>Eurotiales</taxon>
        <taxon>Aspergillaceae</taxon>
        <taxon>Aspergillus</taxon>
        <taxon>Aspergillus subgen. Aspergillus</taxon>
    </lineage>
</organism>
<feature type="compositionally biased region" description="Basic and acidic residues" evidence="1">
    <location>
        <begin position="86"/>
        <end position="96"/>
    </location>
</feature>
<feature type="compositionally biased region" description="Basic residues" evidence="1">
    <location>
        <begin position="38"/>
        <end position="47"/>
    </location>
</feature>
<feature type="compositionally biased region" description="Basic and acidic residues" evidence="1">
    <location>
        <begin position="107"/>
        <end position="120"/>
    </location>
</feature>
<reference evidence="3" key="2">
    <citation type="submission" date="2021-02" db="EMBL/GenBank/DDBJ databases">
        <title>Aspergillus chevalieri M1 genome sequence.</title>
        <authorList>
            <person name="Kadooka C."/>
            <person name="Mori K."/>
            <person name="Futagami T."/>
        </authorList>
    </citation>
    <scope>NUCLEOTIDE SEQUENCE</scope>
    <source>
        <strain evidence="3">M1</strain>
    </source>
</reference>
<evidence type="ECO:0000256" key="1">
    <source>
        <dbReference type="SAM" id="MobiDB-lite"/>
    </source>
</evidence>
<gene>
    <name evidence="3" type="ORF">ACHE_60735A</name>
</gene>
<proteinExistence type="predicted"/>
<reference evidence="3" key="1">
    <citation type="submission" date="2021-01" db="EMBL/GenBank/DDBJ databases">
        <authorList>
            <consortium name="Aspergillus chevalieri M1 genome sequencing consortium"/>
            <person name="Kazuki M."/>
            <person name="Futagami T."/>
        </authorList>
    </citation>
    <scope>NUCLEOTIDE SEQUENCE</scope>
    <source>
        <strain evidence="3">M1</strain>
    </source>
</reference>
<dbReference type="KEGG" id="ache:ACHE_60735A"/>
<evidence type="ECO:0000313" key="3">
    <source>
        <dbReference type="EMBL" id="BCR90849.1"/>
    </source>
</evidence>
<evidence type="ECO:0000313" key="4">
    <source>
        <dbReference type="Proteomes" id="UP000637239"/>
    </source>
</evidence>
<accession>A0A7R7VVD5</accession>
<feature type="compositionally biased region" description="Basic and acidic residues" evidence="1">
    <location>
        <begin position="233"/>
        <end position="244"/>
    </location>
</feature>
<feature type="compositionally biased region" description="Acidic residues" evidence="1">
    <location>
        <begin position="67"/>
        <end position="76"/>
    </location>
</feature>
<feature type="domain" description="DUF3752" evidence="2">
    <location>
        <begin position="124"/>
        <end position="270"/>
    </location>
</feature>
<feature type="compositionally biased region" description="Basic and acidic residues" evidence="1">
    <location>
        <begin position="57"/>
        <end position="66"/>
    </location>
</feature>
<dbReference type="AlphaFoldDB" id="A0A7R7VVD5"/>
<sequence length="275" mass="31034">MKYNTLCFYPLPSQTMDDSRKRKLNDTADSDDGDQAHMKKSGGKRKIIGPALPSEHASWEQKISHDDDSDDSDDDIGPVLPPAGTEHTRFDNKADDAGSESLEVSFEENHHMNSRQRDEWMLQPPEESDWTSRVDPTKLRNRKFQTGRSTRGPPVANRVDSSWTENPEQKMERIRDEIMGVKASLPVKDGSSHTEPSRISDTTHERIQKYNEATRKDVAQQSGLRSSDNGDDPGMRPFDREKDMATSSSISNAQRRELLNKAADFGSRFTGGRLL</sequence>
<feature type="compositionally biased region" description="Basic and acidic residues" evidence="1">
    <location>
        <begin position="17"/>
        <end position="26"/>
    </location>
</feature>
<dbReference type="Proteomes" id="UP000637239">
    <property type="component" value="Chromosome 6"/>
</dbReference>
<protein>
    <recommendedName>
        <fullName evidence="2">DUF3752 domain-containing protein</fullName>
    </recommendedName>
</protein>
<evidence type="ECO:0000259" key="2">
    <source>
        <dbReference type="Pfam" id="PF12572"/>
    </source>
</evidence>
<feature type="region of interest" description="Disordered" evidence="1">
    <location>
        <begin position="183"/>
        <end position="255"/>
    </location>
</feature>
<dbReference type="EMBL" id="AP024421">
    <property type="protein sequence ID" value="BCR90849.1"/>
    <property type="molecule type" value="Genomic_DNA"/>
</dbReference>
<dbReference type="Pfam" id="PF12572">
    <property type="entry name" value="DUF3752"/>
    <property type="match status" value="1"/>
</dbReference>
<dbReference type="GeneID" id="66985207"/>
<dbReference type="PANTHER" id="PTHR46370">
    <property type="entry name" value="GPALPP MOTIFS-CONTAINING PROTEIN 1"/>
    <property type="match status" value="1"/>
</dbReference>
<dbReference type="RefSeq" id="XP_043139371.1">
    <property type="nucleotide sequence ID" value="XM_043281942.1"/>
</dbReference>
<dbReference type="PANTHER" id="PTHR46370:SF1">
    <property type="entry name" value="GPALPP MOTIFS-CONTAINING PROTEIN 1"/>
    <property type="match status" value="1"/>
</dbReference>
<dbReference type="InterPro" id="IPR046331">
    <property type="entry name" value="GPAM1-like"/>
</dbReference>
<dbReference type="InterPro" id="IPR022226">
    <property type="entry name" value="DUF3752"/>
</dbReference>
<feature type="compositionally biased region" description="Basic and acidic residues" evidence="1">
    <location>
        <begin position="190"/>
        <end position="218"/>
    </location>
</feature>
<name>A0A7R7VVD5_ASPCH</name>
<feature type="region of interest" description="Disordered" evidence="1">
    <location>
        <begin position="1"/>
        <end position="169"/>
    </location>
</feature>
<keyword evidence="4" id="KW-1185">Reference proteome</keyword>